<protein>
    <submittedName>
        <fullName evidence="1">3740_t:CDS:1</fullName>
    </submittedName>
</protein>
<proteinExistence type="predicted"/>
<dbReference type="Proteomes" id="UP000789342">
    <property type="component" value="Unassembled WGS sequence"/>
</dbReference>
<dbReference type="EMBL" id="CAJVPV010003136">
    <property type="protein sequence ID" value="CAG8544128.1"/>
    <property type="molecule type" value="Genomic_DNA"/>
</dbReference>
<organism evidence="1 2">
    <name type="scientific">Acaulospora morrowiae</name>
    <dbReference type="NCBI Taxonomy" id="94023"/>
    <lineage>
        <taxon>Eukaryota</taxon>
        <taxon>Fungi</taxon>
        <taxon>Fungi incertae sedis</taxon>
        <taxon>Mucoromycota</taxon>
        <taxon>Glomeromycotina</taxon>
        <taxon>Glomeromycetes</taxon>
        <taxon>Diversisporales</taxon>
        <taxon>Acaulosporaceae</taxon>
        <taxon>Acaulospora</taxon>
    </lineage>
</organism>
<sequence length="73" mass="8241">MAPQIVTIWINDDMRPGAIQKCDILLYTRMNQLIHISEFSGNVPLPKTININKYPNSGDSDDLIYENSNTSTT</sequence>
<accession>A0A9N9ATD2</accession>
<evidence type="ECO:0000313" key="2">
    <source>
        <dbReference type="Proteomes" id="UP000789342"/>
    </source>
</evidence>
<name>A0A9N9ATD2_9GLOM</name>
<reference evidence="1" key="1">
    <citation type="submission" date="2021-06" db="EMBL/GenBank/DDBJ databases">
        <authorList>
            <person name="Kallberg Y."/>
            <person name="Tangrot J."/>
            <person name="Rosling A."/>
        </authorList>
    </citation>
    <scope>NUCLEOTIDE SEQUENCE</scope>
    <source>
        <strain evidence="1">CL551</strain>
    </source>
</reference>
<evidence type="ECO:0000313" key="1">
    <source>
        <dbReference type="EMBL" id="CAG8544128.1"/>
    </source>
</evidence>
<gene>
    <name evidence="1" type="ORF">AMORRO_LOCUS5268</name>
</gene>
<dbReference type="AlphaFoldDB" id="A0A9N9ATD2"/>
<comment type="caution">
    <text evidence="1">The sequence shown here is derived from an EMBL/GenBank/DDBJ whole genome shotgun (WGS) entry which is preliminary data.</text>
</comment>
<keyword evidence="2" id="KW-1185">Reference proteome</keyword>